<name>A0A445DUC5_ARAHY</name>
<evidence type="ECO:0000313" key="1">
    <source>
        <dbReference type="EMBL" id="RYR66798.1"/>
    </source>
</evidence>
<sequence length="129" mass="14921">MTTILIPTMADNKIKYECLARQVEQIARIVDYDEYLENLGMIKEIYMLTLAKKKIVSYVEMESSCEDFEHEYFKVDLAALKNGSPYVCASLKKVANIDKVSDAKYKGGKKYSFKILKLEQIFDLLLKDK</sequence>
<dbReference type="EMBL" id="SDMP01000003">
    <property type="protein sequence ID" value="RYR66798.1"/>
    <property type="molecule type" value="Genomic_DNA"/>
</dbReference>
<gene>
    <name evidence="1" type="ORF">Ahy_A03g012872</name>
</gene>
<organism evidence="1 2">
    <name type="scientific">Arachis hypogaea</name>
    <name type="common">Peanut</name>
    <dbReference type="NCBI Taxonomy" id="3818"/>
    <lineage>
        <taxon>Eukaryota</taxon>
        <taxon>Viridiplantae</taxon>
        <taxon>Streptophyta</taxon>
        <taxon>Embryophyta</taxon>
        <taxon>Tracheophyta</taxon>
        <taxon>Spermatophyta</taxon>
        <taxon>Magnoliopsida</taxon>
        <taxon>eudicotyledons</taxon>
        <taxon>Gunneridae</taxon>
        <taxon>Pentapetalae</taxon>
        <taxon>rosids</taxon>
        <taxon>fabids</taxon>
        <taxon>Fabales</taxon>
        <taxon>Fabaceae</taxon>
        <taxon>Papilionoideae</taxon>
        <taxon>50 kb inversion clade</taxon>
        <taxon>dalbergioids sensu lato</taxon>
        <taxon>Dalbergieae</taxon>
        <taxon>Pterocarpus clade</taxon>
        <taxon>Arachis</taxon>
    </lineage>
</organism>
<protein>
    <submittedName>
        <fullName evidence="1">Uncharacterized protein</fullName>
    </submittedName>
</protein>
<reference evidence="1 2" key="1">
    <citation type="submission" date="2019-01" db="EMBL/GenBank/DDBJ databases">
        <title>Sequencing of cultivated peanut Arachis hypogaea provides insights into genome evolution and oil improvement.</title>
        <authorList>
            <person name="Chen X."/>
        </authorList>
    </citation>
    <scope>NUCLEOTIDE SEQUENCE [LARGE SCALE GENOMIC DNA]</scope>
    <source>
        <strain evidence="2">cv. Fuhuasheng</strain>
        <tissue evidence="1">Leaves</tissue>
    </source>
</reference>
<evidence type="ECO:0000313" key="2">
    <source>
        <dbReference type="Proteomes" id="UP000289738"/>
    </source>
</evidence>
<keyword evidence="2" id="KW-1185">Reference proteome</keyword>
<dbReference type="Proteomes" id="UP000289738">
    <property type="component" value="Chromosome A03"/>
</dbReference>
<accession>A0A445DUC5</accession>
<comment type="caution">
    <text evidence="1">The sequence shown here is derived from an EMBL/GenBank/DDBJ whole genome shotgun (WGS) entry which is preliminary data.</text>
</comment>
<dbReference type="AlphaFoldDB" id="A0A445DUC5"/>
<proteinExistence type="predicted"/>